<gene>
    <name evidence="13" type="ORF">HWI92_01200</name>
</gene>
<feature type="domain" description="CBS" evidence="11">
    <location>
        <begin position="278"/>
        <end position="334"/>
    </location>
</feature>
<evidence type="ECO:0000259" key="12">
    <source>
        <dbReference type="PROSITE" id="PS51846"/>
    </source>
</evidence>
<dbReference type="InterPro" id="IPR051676">
    <property type="entry name" value="UPF0053_domain"/>
</dbReference>
<comment type="subcellular location">
    <subcellularLocation>
        <location evidence="1">Cell membrane</location>
        <topology evidence="1">Multi-pass membrane protein</topology>
    </subcellularLocation>
</comment>
<dbReference type="Pfam" id="PF00571">
    <property type="entry name" value="CBS"/>
    <property type="match status" value="2"/>
</dbReference>
<evidence type="ECO:0000256" key="10">
    <source>
        <dbReference type="SAM" id="Phobius"/>
    </source>
</evidence>
<reference evidence="13 14" key="1">
    <citation type="submission" date="2020-06" db="EMBL/GenBank/DDBJ databases">
        <title>Dyadobacter sandarakinus sp. nov., isolated from the soil of the Arctic Yellow River Station.</title>
        <authorList>
            <person name="Zhang Y."/>
            <person name="Peng F."/>
        </authorList>
    </citation>
    <scope>NUCLEOTIDE SEQUENCE [LARGE SCALE GENOMIC DNA]</scope>
    <source>
        <strain evidence="13 14">Q3-56</strain>
    </source>
</reference>
<organism evidence="13 14">
    <name type="scientific">Dyadobacter sandarakinus</name>
    <dbReference type="NCBI Taxonomy" id="2747268"/>
    <lineage>
        <taxon>Bacteria</taxon>
        <taxon>Pseudomonadati</taxon>
        <taxon>Bacteroidota</taxon>
        <taxon>Cytophagia</taxon>
        <taxon>Cytophagales</taxon>
        <taxon>Spirosomataceae</taxon>
        <taxon>Dyadobacter</taxon>
    </lineage>
</organism>
<keyword evidence="2" id="KW-1003">Cell membrane</keyword>
<evidence type="ECO:0000256" key="4">
    <source>
        <dbReference type="ARBA" id="ARBA00022737"/>
    </source>
</evidence>
<dbReference type="InterPro" id="IPR036318">
    <property type="entry name" value="FAD-bd_PCMH-like_sf"/>
</dbReference>
<dbReference type="InterPro" id="IPR005170">
    <property type="entry name" value="Transptr-assoc_dom"/>
</dbReference>
<protein>
    <submittedName>
        <fullName evidence="13">HlyC/CorC family transporter</fullName>
    </submittedName>
</protein>
<dbReference type="Gene3D" id="3.10.580.10">
    <property type="entry name" value="CBS-domain"/>
    <property type="match status" value="1"/>
</dbReference>
<evidence type="ECO:0000256" key="6">
    <source>
        <dbReference type="ARBA" id="ARBA00023122"/>
    </source>
</evidence>
<evidence type="ECO:0000313" key="14">
    <source>
        <dbReference type="Proteomes" id="UP000612680"/>
    </source>
</evidence>
<feature type="domain" description="CNNM transmembrane" evidence="12">
    <location>
        <begin position="1"/>
        <end position="195"/>
    </location>
</feature>
<dbReference type="InterPro" id="IPR044751">
    <property type="entry name" value="Ion_transp-like_CBS"/>
</dbReference>
<dbReference type="InterPro" id="IPR016169">
    <property type="entry name" value="FAD-bd_PCMH_sub2"/>
</dbReference>
<keyword evidence="14" id="KW-1185">Reference proteome</keyword>
<evidence type="ECO:0000256" key="3">
    <source>
        <dbReference type="ARBA" id="ARBA00022692"/>
    </source>
</evidence>
<accession>A0ABX7I0Q6</accession>
<dbReference type="Proteomes" id="UP000612680">
    <property type="component" value="Chromosome"/>
</dbReference>
<dbReference type="InterPro" id="IPR046342">
    <property type="entry name" value="CBS_dom_sf"/>
</dbReference>
<sequence length="434" mass="48604">MELLIILLLVLLNGIFSMSEIALVSSRKSRLEAAAKNGDSSAKAALNLANSPTRFLSTVQIGITLVGLLTGMYSGDNITAHFEQMVSSVALFRPYAHSLAVGAVLVFITYLSLVLGELVPKRIGMANPEGISKVMATPMNLLSKLTAPFIALLGLSSDLIIRLMNIRPSENSVTEEEIKSLIQEGTSGGVFEEIEQEIVHNVFQLGDRRVTSLMTNRQEIVWLDLEDTMEENKAKMFETRHSVYPVCRGTVDDVVGLVYVKDLIATDIEAQLAALQSVLKDPVYLPESNRAYQALEKFKEQRVYFGIIVDEYGGILGVLTMHDIMDALVGDISEDREEAFEIVKRDDGSYLIDAQLPYDDFLNYFSINIPESERKELTGFNTLGGFVLHILENIPRTGEKFKWKQFDFEVMDMDRSRIDKLLVYNHNQKEDSEE</sequence>
<dbReference type="PROSITE" id="PS51846">
    <property type="entry name" value="CNNM"/>
    <property type="match status" value="1"/>
</dbReference>
<name>A0ABX7I0Q6_9BACT</name>
<dbReference type="Pfam" id="PF03471">
    <property type="entry name" value="CorC_HlyC"/>
    <property type="match status" value="1"/>
</dbReference>
<feature type="transmembrane region" description="Helical" evidence="10">
    <location>
        <begin position="55"/>
        <end position="74"/>
    </location>
</feature>
<dbReference type="SUPFAM" id="SSF54631">
    <property type="entry name" value="CBS-domain pair"/>
    <property type="match status" value="1"/>
</dbReference>
<keyword evidence="7 9" id="KW-0472">Membrane</keyword>
<evidence type="ECO:0000256" key="7">
    <source>
        <dbReference type="ARBA" id="ARBA00023136"/>
    </source>
</evidence>
<evidence type="ECO:0000256" key="5">
    <source>
        <dbReference type="ARBA" id="ARBA00022989"/>
    </source>
</evidence>
<keyword evidence="3 9" id="KW-0812">Transmembrane</keyword>
<evidence type="ECO:0000256" key="9">
    <source>
        <dbReference type="PROSITE-ProRule" id="PRU01193"/>
    </source>
</evidence>
<keyword evidence="6 8" id="KW-0129">CBS domain</keyword>
<evidence type="ECO:0000259" key="11">
    <source>
        <dbReference type="PROSITE" id="PS51371"/>
    </source>
</evidence>
<dbReference type="InterPro" id="IPR000644">
    <property type="entry name" value="CBS_dom"/>
</dbReference>
<keyword evidence="4" id="KW-0677">Repeat</keyword>
<dbReference type="PROSITE" id="PS51371">
    <property type="entry name" value="CBS"/>
    <property type="match status" value="2"/>
</dbReference>
<dbReference type="RefSeq" id="WP_204660386.1">
    <property type="nucleotide sequence ID" value="NZ_CP056775.1"/>
</dbReference>
<dbReference type="Gene3D" id="3.30.465.10">
    <property type="match status" value="1"/>
</dbReference>
<evidence type="ECO:0000313" key="13">
    <source>
        <dbReference type="EMBL" id="QRQ99625.1"/>
    </source>
</evidence>
<evidence type="ECO:0000256" key="1">
    <source>
        <dbReference type="ARBA" id="ARBA00004651"/>
    </source>
</evidence>
<evidence type="ECO:0000256" key="2">
    <source>
        <dbReference type="ARBA" id="ARBA00022475"/>
    </source>
</evidence>
<proteinExistence type="predicted"/>
<dbReference type="PANTHER" id="PTHR43099:SF2">
    <property type="entry name" value="UPF0053 PROTEIN YRKA"/>
    <property type="match status" value="1"/>
</dbReference>
<dbReference type="InterPro" id="IPR002550">
    <property type="entry name" value="CNNM"/>
</dbReference>
<dbReference type="EMBL" id="CP056775">
    <property type="protein sequence ID" value="QRQ99625.1"/>
    <property type="molecule type" value="Genomic_DNA"/>
</dbReference>
<dbReference type="Pfam" id="PF01595">
    <property type="entry name" value="CNNM"/>
    <property type="match status" value="1"/>
</dbReference>
<feature type="transmembrane region" description="Helical" evidence="10">
    <location>
        <begin position="95"/>
        <end position="115"/>
    </location>
</feature>
<dbReference type="CDD" id="cd04590">
    <property type="entry name" value="CBS_pair_CorC_HlyC_assoc"/>
    <property type="match status" value="1"/>
</dbReference>
<dbReference type="SMART" id="SM01091">
    <property type="entry name" value="CorC_HlyC"/>
    <property type="match status" value="1"/>
</dbReference>
<keyword evidence="5 9" id="KW-1133">Transmembrane helix</keyword>
<evidence type="ECO:0000256" key="8">
    <source>
        <dbReference type="PROSITE-ProRule" id="PRU00703"/>
    </source>
</evidence>
<dbReference type="SUPFAM" id="SSF56176">
    <property type="entry name" value="FAD-binding/transporter-associated domain-like"/>
    <property type="match status" value="1"/>
</dbReference>
<feature type="domain" description="CBS" evidence="11">
    <location>
        <begin position="214"/>
        <end position="275"/>
    </location>
</feature>
<dbReference type="PANTHER" id="PTHR43099">
    <property type="entry name" value="UPF0053 PROTEIN YRKA"/>
    <property type="match status" value="1"/>
</dbReference>